<comment type="caution">
    <text evidence="2">The sequence shown here is derived from an EMBL/GenBank/DDBJ whole genome shotgun (WGS) entry which is preliminary data.</text>
</comment>
<dbReference type="AlphaFoldDB" id="A0A081AF72"/>
<evidence type="ECO:0000313" key="3">
    <source>
        <dbReference type="Proteomes" id="UP000028582"/>
    </source>
</evidence>
<name>A0A081AF72_PHYNI</name>
<organism evidence="2 3">
    <name type="scientific">Phytophthora nicotianae P1976</name>
    <dbReference type="NCBI Taxonomy" id="1317066"/>
    <lineage>
        <taxon>Eukaryota</taxon>
        <taxon>Sar</taxon>
        <taxon>Stramenopiles</taxon>
        <taxon>Oomycota</taxon>
        <taxon>Peronosporomycetes</taxon>
        <taxon>Peronosporales</taxon>
        <taxon>Peronosporaceae</taxon>
        <taxon>Phytophthora</taxon>
    </lineage>
</organism>
<dbReference type="EMBL" id="ANJA01001345">
    <property type="protein sequence ID" value="ETO77533.1"/>
    <property type="molecule type" value="Genomic_DNA"/>
</dbReference>
<proteinExistence type="predicted"/>
<gene>
    <name evidence="2" type="ORF">F444_07282</name>
</gene>
<reference evidence="2 3" key="1">
    <citation type="submission" date="2013-11" db="EMBL/GenBank/DDBJ databases">
        <title>The Genome Sequence of Phytophthora parasitica P1976.</title>
        <authorList>
            <consortium name="The Broad Institute Genomics Platform"/>
            <person name="Russ C."/>
            <person name="Tyler B."/>
            <person name="Panabieres F."/>
            <person name="Shan W."/>
            <person name="Tripathy S."/>
            <person name="Grunwald N."/>
            <person name="Machado M."/>
            <person name="Johnson C.S."/>
            <person name="Walker B."/>
            <person name="Young S."/>
            <person name="Zeng Q."/>
            <person name="Gargeya S."/>
            <person name="Fitzgerald M."/>
            <person name="Haas B."/>
            <person name="Abouelleil A."/>
            <person name="Allen A.W."/>
            <person name="Alvarado L."/>
            <person name="Arachchi H.M."/>
            <person name="Berlin A.M."/>
            <person name="Chapman S.B."/>
            <person name="Gainer-Dewar J."/>
            <person name="Goldberg J."/>
            <person name="Griggs A."/>
            <person name="Gujja S."/>
            <person name="Hansen M."/>
            <person name="Howarth C."/>
            <person name="Imamovic A."/>
            <person name="Ireland A."/>
            <person name="Larimer J."/>
            <person name="McCowan C."/>
            <person name="Murphy C."/>
            <person name="Pearson M."/>
            <person name="Poon T.W."/>
            <person name="Priest M."/>
            <person name="Roberts A."/>
            <person name="Saif S."/>
            <person name="Shea T."/>
            <person name="Sisk P."/>
            <person name="Sykes S."/>
            <person name="Wortman J."/>
            <person name="Nusbaum C."/>
            <person name="Birren B."/>
        </authorList>
    </citation>
    <scope>NUCLEOTIDE SEQUENCE [LARGE SCALE GENOMIC DNA]</scope>
    <source>
        <strain evidence="2 3">P1976</strain>
    </source>
</reference>
<sequence>MGRYVPLCNTVRRTEAGSTLTKRKRGEDYNSDTDDGDTDNSS</sequence>
<feature type="region of interest" description="Disordered" evidence="1">
    <location>
        <begin position="16"/>
        <end position="42"/>
    </location>
</feature>
<protein>
    <submittedName>
        <fullName evidence="2">Uncharacterized protein</fullName>
    </submittedName>
</protein>
<feature type="compositionally biased region" description="Acidic residues" evidence="1">
    <location>
        <begin position="29"/>
        <end position="42"/>
    </location>
</feature>
<evidence type="ECO:0000256" key="1">
    <source>
        <dbReference type="SAM" id="MobiDB-lite"/>
    </source>
</evidence>
<accession>A0A081AF72</accession>
<evidence type="ECO:0000313" key="2">
    <source>
        <dbReference type="EMBL" id="ETO77533.1"/>
    </source>
</evidence>
<dbReference type="Proteomes" id="UP000028582">
    <property type="component" value="Unassembled WGS sequence"/>
</dbReference>